<sequence length="74" mass="8245">MRQRETKAARRAAWHENQVRSAQSGAQALDAAWNALLAALARLDDHSPAKAETARRSLAEQFMAFARDADPSRR</sequence>
<feature type="region of interest" description="Disordered" evidence="1">
    <location>
        <begin position="1"/>
        <end position="20"/>
    </location>
</feature>
<dbReference type="EMBL" id="LT559120">
    <property type="protein sequence ID" value="SAP16320.1"/>
    <property type="molecule type" value="Genomic_DNA"/>
</dbReference>
<proteinExistence type="predicted"/>
<evidence type="ECO:0000313" key="2">
    <source>
        <dbReference type="EMBL" id="SAP16320.1"/>
    </source>
</evidence>
<organism evidence="2">
    <name type="scientific">Nonomuraea gerenzanensis</name>
    <dbReference type="NCBI Taxonomy" id="93944"/>
    <lineage>
        <taxon>Bacteria</taxon>
        <taxon>Bacillati</taxon>
        <taxon>Actinomycetota</taxon>
        <taxon>Actinomycetes</taxon>
        <taxon>Streptosporangiales</taxon>
        <taxon>Streptosporangiaceae</taxon>
        <taxon>Nonomuraea</taxon>
    </lineage>
</organism>
<protein>
    <submittedName>
        <fullName evidence="2">Uncharacterized protein</fullName>
    </submittedName>
</protein>
<name>A0A1M4BKZ2_9ACTN</name>
<evidence type="ECO:0000256" key="1">
    <source>
        <dbReference type="SAM" id="MobiDB-lite"/>
    </source>
</evidence>
<dbReference type="AlphaFoldDB" id="A0A1M4BKZ2"/>
<dbReference type="RefSeq" id="WP_225267195.1">
    <property type="nucleotide sequence ID" value="NZ_CP084058.1"/>
</dbReference>
<feature type="compositionally biased region" description="Basic and acidic residues" evidence="1">
    <location>
        <begin position="1"/>
        <end position="18"/>
    </location>
</feature>
<accession>A0A1M4BKZ2</accession>
<gene>
    <name evidence="2" type="ORF">BN4615_P10983</name>
</gene>
<reference evidence="2" key="1">
    <citation type="submission" date="2016-04" db="EMBL/GenBank/DDBJ databases">
        <authorList>
            <person name="Evans L.H."/>
            <person name="Alamgir A."/>
            <person name="Owens N."/>
            <person name="Weber N.D."/>
            <person name="Virtaneva K."/>
            <person name="Barbian K."/>
            <person name="Babar A."/>
            <person name="Rosenke K."/>
        </authorList>
    </citation>
    <scope>NUCLEOTIDE SEQUENCE</scope>
    <source>
        <strain evidence="2">Nono1</strain>
    </source>
</reference>